<feature type="compositionally biased region" description="Basic and acidic residues" evidence="4">
    <location>
        <begin position="1"/>
        <end position="18"/>
    </location>
</feature>
<dbReference type="PANTHER" id="PTHR12789">
    <property type="entry name" value="DENSITY-REGULATED PROTEIN HOMOLOG"/>
    <property type="match status" value="1"/>
</dbReference>
<dbReference type="Proteomes" id="UP001168380">
    <property type="component" value="Unassembled WGS sequence"/>
</dbReference>
<name>A0ABT8TF32_9GAMM</name>
<evidence type="ECO:0000256" key="1">
    <source>
        <dbReference type="ARBA" id="ARBA00005422"/>
    </source>
</evidence>
<evidence type="ECO:0000313" key="6">
    <source>
        <dbReference type="EMBL" id="MDO3382699.1"/>
    </source>
</evidence>
<evidence type="ECO:0000256" key="3">
    <source>
        <dbReference type="ARBA" id="ARBA00022917"/>
    </source>
</evidence>
<dbReference type="InterPro" id="IPR050318">
    <property type="entry name" value="DENR/SUI1_TIF"/>
</dbReference>
<dbReference type="Pfam" id="PF01253">
    <property type="entry name" value="SUI1"/>
    <property type="match status" value="1"/>
</dbReference>
<protein>
    <submittedName>
        <fullName evidence="6">Stress response translation initiation inhibitor YciH</fullName>
    </submittedName>
</protein>
<dbReference type="SUPFAM" id="SSF55159">
    <property type="entry name" value="eIF1-like"/>
    <property type="match status" value="1"/>
</dbReference>
<feature type="region of interest" description="Disordered" evidence="4">
    <location>
        <begin position="1"/>
        <end position="28"/>
    </location>
</feature>
<dbReference type="PROSITE" id="PS50296">
    <property type="entry name" value="SUI1"/>
    <property type="match status" value="1"/>
</dbReference>
<evidence type="ECO:0000256" key="2">
    <source>
        <dbReference type="ARBA" id="ARBA00022845"/>
    </source>
</evidence>
<keyword evidence="7" id="KW-1185">Reference proteome</keyword>
<keyword evidence="3" id="KW-0648">Protein biosynthesis</keyword>
<keyword evidence="2" id="KW-0810">Translation regulation</keyword>
<dbReference type="PANTHER" id="PTHR12789:SF0">
    <property type="entry name" value="DENSITY-REGULATED PROTEIN"/>
    <property type="match status" value="1"/>
</dbReference>
<feature type="domain" description="SUI1" evidence="5">
    <location>
        <begin position="34"/>
        <end position="100"/>
    </location>
</feature>
<dbReference type="Gene3D" id="3.30.780.10">
    <property type="entry name" value="SUI1-like domain"/>
    <property type="match status" value="1"/>
</dbReference>
<organism evidence="6 7">
    <name type="scientific">Gilvimarinus algae</name>
    <dbReference type="NCBI Taxonomy" id="3058037"/>
    <lineage>
        <taxon>Bacteria</taxon>
        <taxon>Pseudomonadati</taxon>
        <taxon>Pseudomonadota</taxon>
        <taxon>Gammaproteobacteria</taxon>
        <taxon>Cellvibrionales</taxon>
        <taxon>Cellvibrionaceae</taxon>
        <taxon>Gilvimarinus</taxon>
    </lineage>
</organism>
<gene>
    <name evidence="6" type="primary">yciH</name>
    <name evidence="6" type="ORF">QWI16_10995</name>
</gene>
<comment type="similarity">
    <text evidence="1">Belongs to the SUI1 family.</text>
</comment>
<sequence length="108" mass="11292">MSKESKLVYSTDRGRIKETAPQPEAQGSADGIVRIWRESKGRGGKTVSVVKGLPLAGAELKSLAKTLKQACGTGGAVKDGQIEIQGDHRETLKAALEKAGYTVKLAGG</sequence>
<dbReference type="InterPro" id="IPR001950">
    <property type="entry name" value="SUI1"/>
</dbReference>
<evidence type="ECO:0000259" key="5">
    <source>
        <dbReference type="PROSITE" id="PS50296"/>
    </source>
</evidence>
<dbReference type="CDD" id="cd11567">
    <property type="entry name" value="YciH_like"/>
    <property type="match status" value="1"/>
</dbReference>
<dbReference type="InterPro" id="IPR036877">
    <property type="entry name" value="SUI1_dom_sf"/>
</dbReference>
<dbReference type="PIRSF" id="PIRSF037511">
    <property type="entry name" value="Transl_init_SUI1_pro"/>
    <property type="match status" value="1"/>
</dbReference>
<evidence type="ECO:0000256" key="4">
    <source>
        <dbReference type="SAM" id="MobiDB-lite"/>
    </source>
</evidence>
<dbReference type="NCBIfam" id="TIGR01158">
    <property type="entry name" value="SUI1_rel"/>
    <property type="match status" value="1"/>
</dbReference>
<dbReference type="EMBL" id="JAULRT010000052">
    <property type="protein sequence ID" value="MDO3382699.1"/>
    <property type="molecule type" value="Genomic_DNA"/>
</dbReference>
<proteinExistence type="inferred from homology"/>
<comment type="caution">
    <text evidence="6">The sequence shown here is derived from an EMBL/GenBank/DDBJ whole genome shotgun (WGS) entry which is preliminary data.</text>
</comment>
<dbReference type="InterPro" id="IPR005872">
    <property type="entry name" value="SUI1_arc_bac"/>
</dbReference>
<accession>A0ABT8TF32</accession>
<evidence type="ECO:0000313" key="7">
    <source>
        <dbReference type="Proteomes" id="UP001168380"/>
    </source>
</evidence>
<reference evidence="6" key="1">
    <citation type="submission" date="2023-07" db="EMBL/GenBank/DDBJ databases">
        <title>Gilvimarinus algae sp. nov., isolated from the surface of Kelp.</title>
        <authorList>
            <person name="Sun Y.Y."/>
            <person name="Gong Y."/>
            <person name="Du Z.J."/>
        </authorList>
    </citation>
    <scope>NUCLEOTIDE SEQUENCE</scope>
    <source>
        <strain evidence="6">SDUM040014</strain>
    </source>
</reference>
<dbReference type="RefSeq" id="WP_302713091.1">
    <property type="nucleotide sequence ID" value="NZ_JAULRT010000052.1"/>
</dbReference>